<protein>
    <submittedName>
        <fullName evidence="2">Uncharacterized protein</fullName>
    </submittedName>
</protein>
<evidence type="ECO:0000256" key="1">
    <source>
        <dbReference type="SAM" id="MobiDB-lite"/>
    </source>
</evidence>
<sequence length="254" mass="27516">MQNSETPLQSSILNTEEGQESAGDKSFLQEFQSFRSAVFGTNLVDDDFCESYPPDEPFNESNSLQESYKLVEVTDLDEESRDALPLGDRITDTANDTDASFDESFLEHHSGDRTAAPSKTLRSENLAAGMAAPRVPTNYSQPERTVALPNQCEDSDIEFVNPHQVLLTAQEDPILTHDTLVARMTAAGVQWVPPGQNTKKTAHVRWSTPQVGPGSLVVASSVSTNVNGSQPVTSTAISSTSDDTLKNPDPTGTR</sequence>
<dbReference type="AlphaFoldDB" id="A0A3P7LGW7"/>
<evidence type="ECO:0000313" key="2">
    <source>
        <dbReference type="EMBL" id="VDN09118.1"/>
    </source>
</evidence>
<proteinExistence type="predicted"/>
<feature type="compositionally biased region" description="Low complexity" evidence="1">
    <location>
        <begin position="233"/>
        <end position="242"/>
    </location>
</feature>
<accession>A0A3P7LGW7</accession>
<feature type="region of interest" description="Disordered" evidence="1">
    <location>
        <begin position="1"/>
        <end position="27"/>
    </location>
</feature>
<dbReference type="EMBL" id="UYRU01046425">
    <property type="protein sequence ID" value="VDN09118.1"/>
    <property type="molecule type" value="Genomic_DNA"/>
</dbReference>
<feature type="region of interest" description="Disordered" evidence="1">
    <location>
        <begin position="225"/>
        <end position="254"/>
    </location>
</feature>
<dbReference type="Proteomes" id="UP000281553">
    <property type="component" value="Unassembled WGS sequence"/>
</dbReference>
<keyword evidence="3" id="KW-1185">Reference proteome</keyword>
<evidence type="ECO:0000313" key="3">
    <source>
        <dbReference type="Proteomes" id="UP000281553"/>
    </source>
</evidence>
<feature type="compositionally biased region" description="Polar residues" evidence="1">
    <location>
        <begin position="1"/>
        <end position="16"/>
    </location>
</feature>
<organism evidence="2 3">
    <name type="scientific">Dibothriocephalus latus</name>
    <name type="common">Fish tapeworm</name>
    <name type="synonym">Diphyllobothrium latum</name>
    <dbReference type="NCBI Taxonomy" id="60516"/>
    <lineage>
        <taxon>Eukaryota</taxon>
        <taxon>Metazoa</taxon>
        <taxon>Spiralia</taxon>
        <taxon>Lophotrochozoa</taxon>
        <taxon>Platyhelminthes</taxon>
        <taxon>Cestoda</taxon>
        <taxon>Eucestoda</taxon>
        <taxon>Diphyllobothriidea</taxon>
        <taxon>Diphyllobothriidae</taxon>
        <taxon>Dibothriocephalus</taxon>
    </lineage>
</organism>
<dbReference type="OrthoDB" id="10421223at2759"/>
<name>A0A3P7LGW7_DIBLA</name>
<reference evidence="2 3" key="1">
    <citation type="submission" date="2018-11" db="EMBL/GenBank/DDBJ databases">
        <authorList>
            <consortium name="Pathogen Informatics"/>
        </authorList>
    </citation>
    <scope>NUCLEOTIDE SEQUENCE [LARGE SCALE GENOMIC DNA]</scope>
</reference>
<gene>
    <name evidence="2" type="ORF">DILT_LOCUS4949</name>
</gene>
<feature type="region of interest" description="Disordered" evidence="1">
    <location>
        <begin position="75"/>
        <end position="95"/>
    </location>
</feature>